<dbReference type="GO" id="GO:0005615">
    <property type="term" value="C:extracellular space"/>
    <property type="evidence" value="ECO:0007669"/>
    <property type="project" value="InterPro"/>
</dbReference>
<dbReference type="GO" id="GO:0005149">
    <property type="term" value="F:interleukin-1 receptor binding"/>
    <property type="evidence" value="ECO:0007669"/>
    <property type="project" value="UniProtKB-UniRule"/>
</dbReference>
<evidence type="ECO:0000256" key="4">
    <source>
        <dbReference type="ARBA" id="ARBA00022729"/>
    </source>
</evidence>
<dbReference type="InterPro" id="IPR000975">
    <property type="entry name" value="IL-1_fam"/>
</dbReference>
<dbReference type="GO" id="GO:0071222">
    <property type="term" value="P:cellular response to lipopolysaccharide"/>
    <property type="evidence" value="ECO:0007669"/>
    <property type="project" value="TreeGrafter"/>
</dbReference>
<evidence type="ECO:0000313" key="7">
    <source>
        <dbReference type="Ensembl" id="ENSCSRP00000015849.1"/>
    </source>
</evidence>
<dbReference type="AlphaFoldDB" id="A0A8C3SKZ5"/>
<dbReference type="SMART" id="SM00125">
    <property type="entry name" value="IL1"/>
    <property type="match status" value="1"/>
</dbReference>
<dbReference type="PANTHER" id="PTHR10078">
    <property type="entry name" value="INTERLEUKIN-1 FAMILY MEMBER"/>
    <property type="match status" value="1"/>
</dbReference>
<evidence type="ECO:0000256" key="6">
    <source>
        <dbReference type="RuleBase" id="RU003753"/>
    </source>
</evidence>
<organism evidence="7 8">
    <name type="scientific">Chelydra serpentina</name>
    <name type="common">Snapping turtle</name>
    <name type="synonym">Testudo serpentina</name>
    <dbReference type="NCBI Taxonomy" id="8475"/>
    <lineage>
        <taxon>Eukaryota</taxon>
        <taxon>Metazoa</taxon>
        <taxon>Chordata</taxon>
        <taxon>Craniata</taxon>
        <taxon>Vertebrata</taxon>
        <taxon>Euteleostomi</taxon>
        <taxon>Archelosauria</taxon>
        <taxon>Testudinata</taxon>
        <taxon>Testudines</taxon>
        <taxon>Cryptodira</taxon>
        <taxon>Durocryptodira</taxon>
        <taxon>Americhelydia</taxon>
        <taxon>Chelydroidea</taxon>
        <taxon>Chelydridae</taxon>
        <taxon>Chelydra</taxon>
    </lineage>
</organism>
<dbReference type="InterPro" id="IPR003297">
    <property type="entry name" value="IL-1RA/IL-36"/>
</dbReference>
<dbReference type="PRINTS" id="PR01360">
    <property type="entry name" value="INTRLEUKIN1X"/>
</dbReference>
<evidence type="ECO:0000256" key="3">
    <source>
        <dbReference type="ARBA" id="ARBA00022525"/>
    </source>
</evidence>
<dbReference type="GO" id="GO:0005125">
    <property type="term" value="F:cytokine activity"/>
    <property type="evidence" value="ECO:0007669"/>
    <property type="project" value="UniProtKB-UniRule"/>
</dbReference>
<keyword evidence="3 6" id="KW-0964">Secreted</keyword>
<comment type="subcellular location">
    <subcellularLocation>
        <location evidence="1 6">Secreted</location>
    </subcellularLocation>
</comment>
<dbReference type="SUPFAM" id="SSF50353">
    <property type="entry name" value="Cytokine"/>
    <property type="match status" value="1"/>
</dbReference>
<proteinExistence type="inferred from homology"/>
<keyword evidence="4" id="KW-0732">Signal</keyword>
<dbReference type="GO" id="GO:0002437">
    <property type="term" value="P:inflammatory response to antigenic stimulus"/>
    <property type="evidence" value="ECO:0007669"/>
    <property type="project" value="TreeGrafter"/>
</dbReference>
<comment type="similarity">
    <text evidence="2 6">Belongs to the IL-1 family.</text>
</comment>
<dbReference type="InterPro" id="IPR008996">
    <property type="entry name" value="IL1/FGF"/>
</dbReference>
<sequence>ACSVQMERWAILAPSKVNVVPIQFLDRSKYPIIMGVGDRKCCLSCSSVAQPVLYLEMSDRLIMDLYKHPEESKHFTFNNTFTGSTHHFESATYLGWFHCTSQKSDEPLGITSHTGESEITDFYFQKILS</sequence>
<evidence type="ECO:0000256" key="5">
    <source>
        <dbReference type="ARBA" id="ARBA00034096"/>
    </source>
</evidence>
<dbReference type="GO" id="GO:0010628">
    <property type="term" value="P:positive regulation of gene expression"/>
    <property type="evidence" value="ECO:0007669"/>
    <property type="project" value="TreeGrafter"/>
</dbReference>
<reference evidence="7" key="2">
    <citation type="submission" date="2025-09" db="UniProtKB">
        <authorList>
            <consortium name="Ensembl"/>
        </authorList>
    </citation>
    <scope>IDENTIFICATION</scope>
</reference>
<protein>
    <recommendedName>
        <fullName evidence="6">Interleukin-1</fullName>
    </recommendedName>
</protein>
<keyword evidence="8" id="KW-1185">Reference proteome</keyword>
<evidence type="ECO:0000256" key="1">
    <source>
        <dbReference type="ARBA" id="ARBA00004613"/>
    </source>
</evidence>
<evidence type="ECO:0000313" key="8">
    <source>
        <dbReference type="Proteomes" id="UP000694403"/>
    </source>
</evidence>
<dbReference type="Proteomes" id="UP000694403">
    <property type="component" value="Unplaced"/>
</dbReference>
<dbReference type="Ensembl" id="ENSCSRT00000016525.1">
    <property type="protein sequence ID" value="ENSCSRP00000015849.1"/>
    <property type="gene ID" value="ENSCSRG00000012048.1"/>
</dbReference>
<dbReference type="PRINTS" id="PR00264">
    <property type="entry name" value="INTERLEUKIN1"/>
</dbReference>
<name>A0A8C3SKZ5_CHESE</name>
<dbReference type="Gene3D" id="2.80.10.50">
    <property type="match status" value="1"/>
</dbReference>
<dbReference type="Pfam" id="PF00340">
    <property type="entry name" value="IL1"/>
    <property type="match status" value="1"/>
</dbReference>
<evidence type="ECO:0000256" key="2">
    <source>
        <dbReference type="ARBA" id="ARBA00010448"/>
    </source>
</evidence>
<accession>A0A8C3SKZ5</accession>
<reference evidence="7" key="1">
    <citation type="submission" date="2025-08" db="UniProtKB">
        <authorList>
            <consortium name="Ensembl"/>
        </authorList>
    </citation>
    <scope>IDENTIFICATION</scope>
</reference>
<dbReference type="GO" id="GO:0019221">
    <property type="term" value="P:cytokine-mediated signaling pathway"/>
    <property type="evidence" value="ECO:0007669"/>
    <property type="project" value="TreeGrafter"/>
</dbReference>
<comment type="function">
    <text evidence="5">Anti-inflammatory antagonist of interleukin-1 family of proinflammatory cytokines such as interleukin-1beta/IL1B and interleukin-1alpha/IL1A. Protects from immune dysregulation and uncontrolled systemic inflammation triggered by IL1 for a range of innate stimulatory agents such as pathogens.</text>
</comment>
<dbReference type="PANTHER" id="PTHR10078:SF28">
    <property type="entry name" value="INTERLEUKIN-1 RECEPTOR ANTAGONIST PROTEIN"/>
    <property type="match status" value="1"/>
</dbReference>